<proteinExistence type="predicted"/>
<dbReference type="InterPro" id="IPR012931">
    <property type="entry name" value="TraG_N_Proteobacteria"/>
</dbReference>
<feature type="compositionally biased region" description="Polar residues" evidence="1">
    <location>
        <begin position="615"/>
        <end position="650"/>
    </location>
</feature>
<dbReference type="Proteomes" id="UP000265964">
    <property type="component" value="Unassembled WGS sequence"/>
</dbReference>
<keyword evidence="5" id="KW-1185">Reference proteome</keyword>
<dbReference type="RefSeq" id="WP_119534262.1">
    <property type="nucleotide sequence ID" value="NZ_NRJF01000043.1"/>
</dbReference>
<evidence type="ECO:0000313" key="4">
    <source>
        <dbReference type="EMBL" id="RIY37439.1"/>
    </source>
</evidence>
<keyword evidence="2" id="KW-1133">Transmembrane helix</keyword>
<sequence>MWDIYVIGDVKFLQAILNGIAMIFKGNSIWVAAKIFILLSVLHLGVQAVLNNSFMQIQYLAVTWLLLSALFIPRVTVSLHDRNSLLSVNVAGVPVGLAVFASFTSNIGKHLSDIFERSFSSVHDIGGQAKVTQSFEQLLALRANVLETMLTSSGDKAQLYYSWQEYLKNCTNVALNLQVTALGAKDMQNLLSSSLPEAVRFPSEIYYVRLLDKNGNTYSTLTCTEAFARLKSQTLENTQSLLRQNQPLGKDKLYNLTTLNQDITTLSHGHLDAQKYIIALSMAQMITQQPEYANLGAAVLTQSLSSIYTQWSLQGSIFTNTVKPLLTFLEGFFYAVVPFIFLLLMLGQFGLRMLGKFIVLLVWLQMWQPIISIINLYYQQLISKEIFALKQSYIAIDSFWGITLFNQKIESYVSTSGMLLASVGSLALFLIYGGAVAATSLASKFAPATPSASATLTPNVVQAAPVVQAGSVYSSTAYEGTHTAGAQTAIGTISLESSRSALQSAQEQLLSLSRASYVQGGSSSLTSSSGVTSFGSQETLRSSGHSLTSSDSETLSTSATSTSLQGYTSVSSATSNNSFTASGAGQLGGGLSGGASAGFGGQGGVRAGVGASASTDVSQKELQTQSTHVSNSEQTSASQSQTHNRSSGLLKQNRQAQMQQEEQRSSQGATTHATQESSGQYSQEIAQMQQVLERVASNQSISVLALAQSLSANPQASAYVASLVSANPHLARTALANERALASLIPDQEQRRNAANVQAIFGDTSAQGDFNRVATLYAAFNGQVPSSMLRDLFHQATGVQTGEKVAQAGHPQNSAEQVSTQVTQTQAQVSSKQQEVKPSPPVAPQVSPNSNEYSESEGVTGVNKTAQAQKKKPSKK</sequence>
<feature type="transmembrane region" description="Helical" evidence="2">
    <location>
        <begin position="57"/>
        <end position="76"/>
    </location>
</feature>
<organism evidence="4 5">
    <name type="scientific">Psittacicella gerlachiana</name>
    <dbReference type="NCBI Taxonomy" id="2028574"/>
    <lineage>
        <taxon>Bacteria</taxon>
        <taxon>Pseudomonadati</taxon>
        <taxon>Pseudomonadota</taxon>
        <taxon>Gammaproteobacteria</taxon>
        <taxon>Pasteurellales</taxon>
        <taxon>Psittacicellaceae</taxon>
        <taxon>Psittacicella</taxon>
    </lineage>
</organism>
<evidence type="ECO:0000259" key="3">
    <source>
        <dbReference type="Pfam" id="PF07916"/>
    </source>
</evidence>
<feature type="domain" description="TraG N-terminal Proteobacteria" evidence="3">
    <location>
        <begin position="4"/>
        <end position="452"/>
    </location>
</feature>
<feature type="transmembrane region" description="Helical" evidence="2">
    <location>
        <begin position="29"/>
        <end position="50"/>
    </location>
</feature>
<keyword evidence="2" id="KW-0812">Transmembrane</keyword>
<feature type="region of interest" description="Disordered" evidence="1">
    <location>
        <begin position="610"/>
        <end position="682"/>
    </location>
</feature>
<evidence type="ECO:0000256" key="1">
    <source>
        <dbReference type="SAM" id="MobiDB-lite"/>
    </source>
</evidence>
<dbReference type="Pfam" id="PF07916">
    <property type="entry name" value="TraG_N"/>
    <property type="match status" value="1"/>
</dbReference>
<comment type="caution">
    <text evidence="4">The sequence shown here is derived from an EMBL/GenBank/DDBJ whole genome shotgun (WGS) entry which is preliminary data.</text>
</comment>
<feature type="compositionally biased region" description="Polar residues" evidence="1">
    <location>
        <begin position="668"/>
        <end position="682"/>
    </location>
</feature>
<dbReference type="AlphaFoldDB" id="A0A3A1YJL2"/>
<feature type="region of interest" description="Disordered" evidence="1">
    <location>
        <begin position="802"/>
        <end position="876"/>
    </location>
</feature>
<evidence type="ECO:0000313" key="5">
    <source>
        <dbReference type="Proteomes" id="UP000265964"/>
    </source>
</evidence>
<evidence type="ECO:0000256" key="2">
    <source>
        <dbReference type="SAM" id="Phobius"/>
    </source>
</evidence>
<name>A0A3A1YJL2_9GAMM</name>
<keyword evidence="2" id="KW-0472">Membrane</keyword>
<feature type="transmembrane region" description="Helical" evidence="2">
    <location>
        <begin position="358"/>
        <end position="378"/>
    </location>
</feature>
<feature type="compositionally biased region" description="Low complexity" evidence="1">
    <location>
        <begin position="817"/>
        <end position="833"/>
    </location>
</feature>
<feature type="compositionally biased region" description="Low complexity" evidence="1">
    <location>
        <begin position="546"/>
        <end position="556"/>
    </location>
</feature>
<feature type="region of interest" description="Disordered" evidence="1">
    <location>
        <begin position="523"/>
        <end position="556"/>
    </location>
</feature>
<feature type="compositionally biased region" description="Low complexity" evidence="1">
    <location>
        <begin position="523"/>
        <end position="537"/>
    </location>
</feature>
<feature type="transmembrane region" description="Helical" evidence="2">
    <location>
        <begin position="88"/>
        <end position="108"/>
    </location>
</feature>
<accession>A0A3A1YJL2</accession>
<dbReference type="OrthoDB" id="6717612at2"/>
<feature type="transmembrane region" description="Helical" evidence="2">
    <location>
        <begin position="418"/>
        <end position="442"/>
    </location>
</feature>
<reference evidence="4 5" key="1">
    <citation type="submission" date="2017-08" db="EMBL/GenBank/DDBJ databases">
        <title>Reclassification of Bisgaard taxon 37 and 44.</title>
        <authorList>
            <person name="Christensen H."/>
        </authorList>
    </citation>
    <scope>NUCLEOTIDE SEQUENCE [LARGE SCALE GENOMIC DNA]</scope>
    <source>
        <strain evidence="4 5">EEAB3T1</strain>
    </source>
</reference>
<feature type="transmembrane region" description="Helical" evidence="2">
    <location>
        <begin position="331"/>
        <end position="351"/>
    </location>
</feature>
<dbReference type="EMBL" id="NRJF01000043">
    <property type="protein sequence ID" value="RIY37439.1"/>
    <property type="molecule type" value="Genomic_DNA"/>
</dbReference>
<gene>
    <name evidence="4" type="ORF">CKF59_01725</name>
</gene>
<protein>
    <recommendedName>
        <fullName evidence="3">TraG N-terminal Proteobacteria domain-containing protein</fullName>
    </recommendedName>
</protein>